<name>A0ABW6LKN9_9ACTN</name>
<dbReference type="EMBL" id="JBIAFP010000017">
    <property type="protein sequence ID" value="MFE9228162.1"/>
    <property type="molecule type" value="Genomic_DNA"/>
</dbReference>
<sequence length="179" mass="18639">MNEPGRLEAVDQADFERMLHVALGAPDIREALHHPTAQVTAEQLRTRALTAADTIAAEAASEYTALLRLRVRPEAAPAPTGRPRQPATAGNGLLAALAALTPAPSAAAAAIFLLPGYGLQLTGTQQHLAVALIRAGRVAGGSARRRGSGHRTRDHRSPAPRHVPPPAAGCRRLAQAHAA</sequence>
<accession>A0ABW6LKN9</accession>
<organism evidence="2 3">
    <name type="scientific">Streptomyces massasporeus</name>
    <dbReference type="NCBI Taxonomy" id="67324"/>
    <lineage>
        <taxon>Bacteria</taxon>
        <taxon>Bacillati</taxon>
        <taxon>Actinomycetota</taxon>
        <taxon>Actinomycetes</taxon>
        <taxon>Kitasatosporales</taxon>
        <taxon>Streptomycetaceae</taxon>
        <taxon>Streptomyces</taxon>
    </lineage>
</organism>
<dbReference type="RefSeq" id="WP_358286028.1">
    <property type="nucleotide sequence ID" value="NZ_JBEYGJ010000024.1"/>
</dbReference>
<evidence type="ECO:0000313" key="2">
    <source>
        <dbReference type="EMBL" id="MFE9228162.1"/>
    </source>
</evidence>
<gene>
    <name evidence="2" type="ORF">ACFYM3_26720</name>
</gene>
<protein>
    <submittedName>
        <fullName evidence="2">Uncharacterized protein</fullName>
    </submittedName>
</protein>
<evidence type="ECO:0000256" key="1">
    <source>
        <dbReference type="SAM" id="MobiDB-lite"/>
    </source>
</evidence>
<proteinExistence type="predicted"/>
<keyword evidence="3" id="KW-1185">Reference proteome</keyword>
<feature type="region of interest" description="Disordered" evidence="1">
    <location>
        <begin position="140"/>
        <end position="168"/>
    </location>
</feature>
<reference evidence="2 3" key="1">
    <citation type="submission" date="2024-10" db="EMBL/GenBank/DDBJ databases">
        <title>The Natural Products Discovery Center: Release of the First 8490 Sequenced Strains for Exploring Actinobacteria Biosynthetic Diversity.</title>
        <authorList>
            <person name="Kalkreuter E."/>
            <person name="Kautsar S.A."/>
            <person name="Yang D."/>
            <person name="Bader C.D."/>
            <person name="Teijaro C.N."/>
            <person name="Fluegel L."/>
            <person name="Davis C.M."/>
            <person name="Simpson J.R."/>
            <person name="Lauterbach L."/>
            <person name="Steele A.D."/>
            <person name="Gui C."/>
            <person name="Meng S."/>
            <person name="Li G."/>
            <person name="Viehrig K."/>
            <person name="Ye F."/>
            <person name="Su P."/>
            <person name="Kiefer A.F."/>
            <person name="Nichols A."/>
            <person name="Cepeda A.J."/>
            <person name="Yan W."/>
            <person name="Fan B."/>
            <person name="Jiang Y."/>
            <person name="Adhikari A."/>
            <person name="Zheng C.-J."/>
            <person name="Schuster L."/>
            <person name="Cowan T.M."/>
            <person name="Smanski M.J."/>
            <person name="Chevrette M.G."/>
            <person name="De Carvalho L.P.S."/>
            <person name="Shen B."/>
        </authorList>
    </citation>
    <scope>NUCLEOTIDE SEQUENCE [LARGE SCALE GENOMIC DNA]</scope>
    <source>
        <strain evidence="2 3">NPDC007066</strain>
    </source>
</reference>
<feature type="compositionally biased region" description="Basic residues" evidence="1">
    <location>
        <begin position="143"/>
        <end position="154"/>
    </location>
</feature>
<comment type="caution">
    <text evidence="2">The sequence shown here is derived from an EMBL/GenBank/DDBJ whole genome shotgun (WGS) entry which is preliminary data.</text>
</comment>
<dbReference type="Proteomes" id="UP001601288">
    <property type="component" value="Unassembled WGS sequence"/>
</dbReference>
<evidence type="ECO:0000313" key="3">
    <source>
        <dbReference type="Proteomes" id="UP001601288"/>
    </source>
</evidence>